<dbReference type="AlphaFoldDB" id="A0A4S3KS78"/>
<dbReference type="InterPro" id="IPR042174">
    <property type="entry name" value="RecF_2"/>
</dbReference>
<evidence type="ECO:0000256" key="8">
    <source>
        <dbReference type="ARBA" id="ARBA00023125"/>
    </source>
</evidence>
<feature type="domain" description="RecF/RecN/SMC N-terminal" evidence="11">
    <location>
        <begin position="5"/>
        <end position="330"/>
    </location>
</feature>
<dbReference type="EMBL" id="MWQO01000006">
    <property type="protein sequence ID" value="THD11826.1"/>
    <property type="molecule type" value="Genomic_DNA"/>
</dbReference>
<feature type="binding site" evidence="9">
    <location>
        <begin position="30"/>
        <end position="37"/>
    </location>
    <ligand>
        <name>ATP</name>
        <dbReference type="ChEBI" id="CHEBI:30616"/>
    </ligand>
</feature>
<dbReference type="GO" id="GO:0009432">
    <property type="term" value="P:SOS response"/>
    <property type="evidence" value="ECO:0007669"/>
    <property type="project" value="UniProtKB-UniRule"/>
</dbReference>
<dbReference type="Proteomes" id="UP000307749">
    <property type="component" value="Unassembled WGS sequence"/>
</dbReference>
<comment type="subcellular location">
    <subcellularLocation>
        <location evidence="1 9 10">Cytoplasm</location>
    </subcellularLocation>
</comment>
<protein>
    <recommendedName>
        <fullName evidence="3 9">DNA replication and repair protein RecF</fullName>
    </recommendedName>
</protein>
<keyword evidence="4 9" id="KW-0963">Cytoplasm</keyword>
<sequence length="354" mass="39965">MRVLRLNLAQLRCFESLSIVPSAGLNLLLGANGSGKTSVLEALFLLSHGRSFRPGGSKALIRRGQEECTVYAELDTVGHTHRLGLARSAHGWRARIDAQSVPRLSDLLVHCAAICVEPGSHGVLTGPAEGRRRFMDWGVFHVEHTFLEIWQSYQRCLLQRNFLLRTNGDSTQLDVWEQGMANAAQWLDGQRHAYLGRLRVRLLEHLARWLPELGEPTLNYQRGWASDASLIEVLAVHRMRDREQGYTRQGPHRADWLLGFEHAPERHQLSRGQTKLAALACLLAQFDVFRELRATTPLLLLDDLSAELDAAHLDQVMTYLQSSGAQTWITGTDFPQRWQPGMRVFHVEHGVLRA</sequence>
<dbReference type="InterPro" id="IPR018078">
    <property type="entry name" value="DNA-binding_RecF_CS"/>
</dbReference>
<dbReference type="PANTHER" id="PTHR32182:SF0">
    <property type="entry name" value="DNA REPLICATION AND REPAIR PROTEIN RECF"/>
    <property type="match status" value="1"/>
</dbReference>
<organism evidence="12 13">
    <name type="scientific">Metallibacterium scheffleri</name>
    <dbReference type="NCBI Taxonomy" id="993689"/>
    <lineage>
        <taxon>Bacteria</taxon>
        <taxon>Pseudomonadati</taxon>
        <taxon>Pseudomonadota</taxon>
        <taxon>Gammaproteobacteria</taxon>
        <taxon>Lysobacterales</taxon>
        <taxon>Rhodanobacteraceae</taxon>
        <taxon>Metallibacterium</taxon>
    </lineage>
</organism>
<gene>
    <name evidence="9" type="primary">recF</name>
    <name evidence="12" type="ORF">B1806_01735</name>
</gene>
<keyword evidence="5 9" id="KW-0235">DNA replication</keyword>
<evidence type="ECO:0000313" key="12">
    <source>
        <dbReference type="EMBL" id="THD11826.1"/>
    </source>
</evidence>
<dbReference type="GO" id="GO:0005737">
    <property type="term" value="C:cytoplasm"/>
    <property type="evidence" value="ECO:0007669"/>
    <property type="project" value="UniProtKB-SubCell"/>
</dbReference>
<keyword evidence="6 9" id="KW-0547">Nucleotide-binding</keyword>
<evidence type="ECO:0000256" key="5">
    <source>
        <dbReference type="ARBA" id="ARBA00022705"/>
    </source>
</evidence>
<proteinExistence type="inferred from homology"/>
<evidence type="ECO:0000256" key="6">
    <source>
        <dbReference type="ARBA" id="ARBA00022741"/>
    </source>
</evidence>
<dbReference type="SUPFAM" id="SSF52540">
    <property type="entry name" value="P-loop containing nucleoside triphosphate hydrolases"/>
    <property type="match status" value="1"/>
</dbReference>
<evidence type="ECO:0000256" key="1">
    <source>
        <dbReference type="ARBA" id="ARBA00004496"/>
    </source>
</evidence>
<dbReference type="InterPro" id="IPR003395">
    <property type="entry name" value="RecF/RecN/SMC_N"/>
</dbReference>
<dbReference type="GO" id="GO:0006302">
    <property type="term" value="P:double-strand break repair"/>
    <property type="evidence" value="ECO:0007669"/>
    <property type="project" value="TreeGrafter"/>
</dbReference>
<dbReference type="InterPro" id="IPR001238">
    <property type="entry name" value="DNA-binding_RecF"/>
</dbReference>
<comment type="similarity">
    <text evidence="2 9 10">Belongs to the RecF family.</text>
</comment>
<keyword evidence="9 10" id="KW-0742">SOS response</keyword>
<keyword evidence="13" id="KW-1185">Reference proteome</keyword>
<dbReference type="GO" id="GO:0005524">
    <property type="term" value="F:ATP binding"/>
    <property type="evidence" value="ECO:0007669"/>
    <property type="project" value="UniProtKB-UniRule"/>
</dbReference>
<dbReference type="NCBIfam" id="TIGR00611">
    <property type="entry name" value="recf"/>
    <property type="match status" value="1"/>
</dbReference>
<dbReference type="Gene3D" id="1.20.1050.90">
    <property type="entry name" value="RecF/RecN/SMC, N-terminal domain"/>
    <property type="match status" value="1"/>
</dbReference>
<dbReference type="GO" id="GO:0006260">
    <property type="term" value="P:DNA replication"/>
    <property type="evidence" value="ECO:0007669"/>
    <property type="project" value="UniProtKB-UniRule"/>
</dbReference>
<reference evidence="12 13" key="1">
    <citation type="submission" date="2017-02" db="EMBL/GenBank/DDBJ databases">
        <title>Whole genome sequencing of Metallibacterium scheffleri DSM 24874 (T).</title>
        <authorList>
            <person name="Kumar S."/>
            <person name="Patil P."/>
            <person name="Patil P.B."/>
        </authorList>
    </citation>
    <scope>NUCLEOTIDE SEQUENCE [LARGE SCALE GENOMIC DNA]</scope>
    <source>
        <strain evidence="12 13">DSM 24874</strain>
    </source>
</reference>
<evidence type="ECO:0000259" key="11">
    <source>
        <dbReference type="Pfam" id="PF02463"/>
    </source>
</evidence>
<accession>A0A4S3KS78</accession>
<comment type="caution">
    <text evidence="12">The sequence shown here is derived from an EMBL/GenBank/DDBJ whole genome shotgun (WGS) entry which is preliminary data.</text>
</comment>
<dbReference type="PANTHER" id="PTHR32182">
    <property type="entry name" value="DNA REPLICATION AND REPAIR PROTEIN RECF"/>
    <property type="match status" value="1"/>
</dbReference>
<dbReference type="GO" id="GO:0000731">
    <property type="term" value="P:DNA synthesis involved in DNA repair"/>
    <property type="evidence" value="ECO:0007669"/>
    <property type="project" value="TreeGrafter"/>
</dbReference>
<dbReference type="Gene3D" id="3.40.50.300">
    <property type="entry name" value="P-loop containing nucleotide triphosphate hydrolases"/>
    <property type="match status" value="1"/>
</dbReference>
<keyword evidence="9 10" id="KW-0234">DNA repair</keyword>
<keyword evidence="7 9" id="KW-0067">ATP-binding</keyword>
<dbReference type="STRING" id="993689.GCA_002077135_00794"/>
<comment type="function">
    <text evidence="9 10">The RecF protein is involved in DNA metabolism; it is required for DNA replication and normal SOS inducibility. RecF binds preferentially to single-stranded, linear DNA. It also seems to bind ATP.</text>
</comment>
<dbReference type="Pfam" id="PF02463">
    <property type="entry name" value="SMC_N"/>
    <property type="match status" value="1"/>
</dbReference>
<evidence type="ECO:0000313" key="13">
    <source>
        <dbReference type="Proteomes" id="UP000307749"/>
    </source>
</evidence>
<evidence type="ECO:0000256" key="4">
    <source>
        <dbReference type="ARBA" id="ARBA00022490"/>
    </source>
</evidence>
<dbReference type="InterPro" id="IPR027417">
    <property type="entry name" value="P-loop_NTPase"/>
</dbReference>
<dbReference type="PROSITE" id="PS00618">
    <property type="entry name" value="RECF_2"/>
    <property type="match status" value="1"/>
</dbReference>
<keyword evidence="8 9" id="KW-0238">DNA-binding</keyword>
<evidence type="ECO:0000256" key="10">
    <source>
        <dbReference type="RuleBase" id="RU000578"/>
    </source>
</evidence>
<dbReference type="OrthoDB" id="9803889at2"/>
<dbReference type="RefSeq" id="WP_081126175.1">
    <property type="nucleotide sequence ID" value="NZ_LDOS01000001.1"/>
</dbReference>
<evidence type="ECO:0000256" key="9">
    <source>
        <dbReference type="HAMAP-Rule" id="MF_00365"/>
    </source>
</evidence>
<evidence type="ECO:0000256" key="7">
    <source>
        <dbReference type="ARBA" id="ARBA00022840"/>
    </source>
</evidence>
<keyword evidence="9 10" id="KW-0227">DNA damage</keyword>
<evidence type="ECO:0000256" key="2">
    <source>
        <dbReference type="ARBA" id="ARBA00008016"/>
    </source>
</evidence>
<dbReference type="HAMAP" id="MF_00365">
    <property type="entry name" value="RecF"/>
    <property type="match status" value="1"/>
</dbReference>
<dbReference type="GO" id="GO:0003697">
    <property type="term" value="F:single-stranded DNA binding"/>
    <property type="evidence" value="ECO:0007669"/>
    <property type="project" value="UniProtKB-UniRule"/>
</dbReference>
<name>A0A4S3KS78_9GAMM</name>
<evidence type="ECO:0000256" key="3">
    <source>
        <dbReference type="ARBA" id="ARBA00020170"/>
    </source>
</evidence>